<dbReference type="Proteomes" id="UP000587608">
    <property type="component" value="Unassembled WGS sequence"/>
</dbReference>
<gene>
    <name evidence="2" type="ORF">H1X69_16965</name>
</gene>
<evidence type="ECO:0000313" key="2">
    <source>
        <dbReference type="EMBL" id="MBA5223098.1"/>
    </source>
</evidence>
<protein>
    <submittedName>
        <fullName evidence="2">AraC family transcriptional regulator</fullName>
    </submittedName>
</protein>
<name>A0A7W2DU89_9ACTN</name>
<organism evidence="2 3">
    <name type="scientific">Streptomyces griseoaurantiacus</name>
    <dbReference type="NCBI Taxonomy" id="68213"/>
    <lineage>
        <taxon>Bacteria</taxon>
        <taxon>Bacillati</taxon>
        <taxon>Actinomycetota</taxon>
        <taxon>Actinomycetes</taxon>
        <taxon>Kitasatosporales</taxon>
        <taxon>Streptomycetaceae</taxon>
        <taxon>Streptomyces</taxon>
        <taxon>Streptomyces aurantiacus group</taxon>
    </lineage>
</organism>
<feature type="compositionally biased region" description="Low complexity" evidence="1">
    <location>
        <begin position="1"/>
        <end position="17"/>
    </location>
</feature>
<feature type="region of interest" description="Disordered" evidence="1">
    <location>
        <begin position="1"/>
        <end position="45"/>
    </location>
</feature>
<evidence type="ECO:0000256" key="1">
    <source>
        <dbReference type="SAM" id="MobiDB-lite"/>
    </source>
</evidence>
<reference evidence="2 3" key="1">
    <citation type="submission" date="2020-07" db="EMBL/GenBank/DDBJ databases">
        <title>Differential regulation of undecylprodigiosin biosynthesis in the yeast-scavenging Streptomyces strain MBK6.</title>
        <authorList>
            <person name="Baral B."/>
            <person name="Siitonen V."/>
            <person name="Laughlin M."/>
            <person name="Yamada K."/>
            <person name="Ilomaeki M."/>
            <person name="Metsae-Ketelae M."/>
            <person name="Niemi J."/>
        </authorList>
    </citation>
    <scope>NUCLEOTIDE SEQUENCE [LARGE SCALE GENOMIC DNA]</scope>
    <source>
        <strain evidence="2 3">MBK6</strain>
    </source>
</reference>
<dbReference type="EMBL" id="JACERG010000010">
    <property type="protein sequence ID" value="MBA5223098.1"/>
    <property type="molecule type" value="Genomic_DNA"/>
</dbReference>
<feature type="non-terminal residue" evidence="2">
    <location>
        <position position="1"/>
    </location>
</feature>
<sequence length="45" mass="4360">RRTFRAGGAEGAAEARGTVGTDMADEVGEAGDPVQAGPGKTEAAA</sequence>
<proteinExistence type="predicted"/>
<comment type="caution">
    <text evidence="2">The sequence shown here is derived from an EMBL/GenBank/DDBJ whole genome shotgun (WGS) entry which is preliminary data.</text>
</comment>
<evidence type="ECO:0000313" key="3">
    <source>
        <dbReference type="Proteomes" id="UP000587608"/>
    </source>
</evidence>
<dbReference type="AlphaFoldDB" id="A0A7W2DU89"/>
<accession>A0A7W2DU89</accession>